<dbReference type="GO" id="GO:0006427">
    <property type="term" value="P:histidyl-tRNA aminoacylation"/>
    <property type="evidence" value="ECO:0007669"/>
    <property type="project" value="UniProtKB-UniRule"/>
</dbReference>
<feature type="binding site" evidence="12">
    <location>
        <position position="165"/>
    </location>
    <ligand>
        <name>L-histidine</name>
        <dbReference type="ChEBI" id="CHEBI:57595"/>
    </ligand>
</feature>
<feature type="binding site" evidence="12">
    <location>
        <position position="147"/>
    </location>
    <ligand>
        <name>L-histidine</name>
        <dbReference type="ChEBI" id="CHEBI:57595"/>
    </ligand>
</feature>
<evidence type="ECO:0000256" key="1">
    <source>
        <dbReference type="ARBA" id="ARBA00008226"/>
    </source>
</evidence>
<keyword evidence="9" id="KW-0030">Aminoacyl-tRNA synthetase</keyword>
<evidence type="ECO:0000256" key="9">
    <source>
        <dbReference type="ARBA" id="ARBA00023146"/>
    </source>
</evidence>
<evidence type="ECO:0000313" key="15">
    <source>
        <dbReference type="EMBL" id="GLU46483.1"/>
    </source>
</evidence>
<keyword evidence="7" id="KW-0067">ATP-binding</keyword>
<evidence type="ECO:0000313" key="16">
    <source>
        <dbReference type="Proteomes" id="UP001165092"/>
    </source>
</evidence>
<evidence type="ECO:0000256" key="4">
    <source>
        <dbReference type="ARBA" id="ARBA00017399"/>
    </source>
</evidence>
<evidence type="ECO:0000256" key="6">
    <source>
        <dbReference type="ARBA" id="ARBA00022741"/>
    </source>
</evidence>
<protein>
    <recommendedName>
        <fullName evidence="4 11">Histidine--tRNA ligase</fullName>
        <ecNumber evidence="3 11">6.1.1.21</ecNumber>
    </recommendedName>
</protein>
<gene>
    <name evidence="15" type="ORF">Nans01_08340</name>
</gene>
<dbReference type="InterPro" id="IPR041715">
    <property type="entry name" value="HisRS-like_core"/>
</dbReference>
<evidence type="ECO:0000259" key="14">
    <source>
        <dbReference type="PROSITE" id="PS50862"/>
    </source>
</evidence>
<feature type="binding site" evidence="12">
    <location>
        <position position="311"/>
    </location>
    <ligand>
        <name>L-histidine</name>
        <dbReference type="ChEBI" id="CHEBI:57595"/>
    </ligand>
</feature>
<dbReference type="PROSITE" id="PS50862">
    <property type="entry name" value="AA_TRNA_LIGASE_II"/>
    <property type="match status" value="1"/>
</dbReference>
<evidence type="ECO:0000256" key="13">
    <source>
        <dbReference type="SAM" id="MobiDB-lite"/>
    </source>
</evidence>
<dbReference type="GO" id="GO:0005524">
    <property type="term" value="F:ATP binding"/>
    <property type="evidence" value="ECO:0007669"/>
    <property type="project" value="UniProtKB-KW"/>
</dbReference>
<dbReference type="InterPro" id="IPR006195">
    <property type="entry name" value="aa-tRNA-synth_II"/>
</dbReference>
<dbReference type="InterPro" id="IPR036621">
    <property type="entry name" value="Anticodon-bd_dom_sf"/>
</dbReference>
<evidence type="ECO:0000256" key="5">
    <source>
        <dbReference type="ARBA" id="ARBA00022490"/>
    </source>
</evidence>
<reference evidence="15" key="1">
    <citation type="submission" date="2023-02" db="EMBL/GenBank/DDBJ databases">
        <title>Nocardiopsis ansamitocini NBRC 112285.</title>
        <authorList>
            <person name="Ichikawa N."/>
            <person name="Sato H."/>
            <person name="Tonouchi N."/>
        </authorList>
    </citation>
    <scope>NUCLEOTIDE SEQUENCE</scope>
    <source>
        <strain evidence="15">NBRC 112285</strain>
    </source>
</reference>
<dbReference type="Proteomes" id="UP001165092">
    <property type="component" value="Unassembled WGS sequence"/>
</dbReference>
<feature type="binding site" evidence="12">
    <location>
        <position position="161"/>
    </location>
    <ligand>
        <name>L-histidine</name>
        <dbReference type="ChEBI" id="CHEBI:57595"/>
    </ligand>
</feature>
<evidence type="ECO:0000256" key="8">
    <source>
        <dbReference type="ARBA" id="ARBA00022917"/>
    </source>
</evidence>
<accession>A0A9W6P3K4</accession>
<proteinExistence type="inferred from homology"/>
<feature type="region of interest" description="Disordered" evidence="13">
    <location>
        <begin position="447"/>
        <end position="466"/>
    </location>
</feature>
<dbReference type="InterPro" id="IPR004516">
    <property type="entry name" value="HisRS/HisZ"/>
</dbReference>
<evidence type="ECO:0000256" key="12">
    <source>
        <dbReference type="PIRSR" id="PIRSR001549-1"/>
    </source>
</evidence>
<comment type="catalytic activity">
    <reaction evidence="10">
        <text>tRNA(His) + L-histidine + ATP = L-histidyl-tRNA(His) + AMP + diphosphate + H(+)</text>
        <dbReference type="Rhea" id="RHEA:17313"/>
        <dbReference type="Rhea" id="RHEA-COMP:9665"/>
        <dbReference type="Rhea" id="RHEA-COMP:9689"/>
        <dbReference type="ChEBI" id="CHEBI:15378"/>
        <dbReference type="ChEBI" id="CHEBI:30616"/>
        <dbReference type="ChEBI" id="CHEBI:33019"/>
        <dbReference type="ChEBI" id="CHEBI:57595"/>
        <dbReference type="ChEBI" id="CHEBI:78442"/>
        <dbReference type="ChEBI" id="CHEBI:78527"/>
        <dbReference type="ChEBI" id="CHEBI:456215"/>
        <dbReference type="EC" id="6.1.1.21"/>
    </reaction>
</comment>
<dbReference type="NCBIfam" id="TIGR00442">
    <property type="entry name" value="hisS"/>
    <property type="match status" value="1"/>
</dbReference>
<feature type="domain" description="Aminoacyl-transfer RNA synthetases class-II family profile" evidence="14">
    <location>
        <begin position="66"/>
        <end position="389"/>
    </location>
</feature>
<dbReference type="CDD" id="cd00773">
    <property type="entry name" value="HisRS-like_core"/>
    <property type="match status" value="1"/>
</dbReference>
<evidence type="ECO:0000256" key="2">
    <source>
        <dbReference type="ARBA" id="ARBA00011738"/>
    </source>
</evidence>
<dbReference type="EMBL" id="BSQG01000001">
    <property type="protein sequence ID" value="GLU46483.1"/>
    <property type="molecule type" value="Genomic_DNA"/>
</dbReference>
<dbReference type="InterPro" id="IPR045864">
    <property type="entry name" value="aa-tRNA-synth_II/BPL/LPL"/>
</dbReference>
<feature type="binding site" evidence="12">
    <location>
        <begin position="315"/>
        <end position="316"/>
    </location>
    <ligand>
        <name>L-histidine</name>
        <dbReference type="ChEBI" id="CHEBI:57595"/>
    </ligand>
</feature>
<dbReference type="GO" id="GO:0005737">
    <property type="term" value="C:cytoplasm"/>
    <property type="evidence" value="ECO:0007669"/>
    <property type="project" value="UniProtKB-UniRule"/>
</dbReference>
<dbReference type="Pfam" id="PF13393">
    <property type="entry name" value="tRNA-synt_His"/>
    <property type="match status" value="1"/>
</dbReference>
<dbReference type="GO" id="GO:0004821">
    <property type="term" value="F:histidine-tRNA ligase activity"/>
    <property type="evidence" value="ECO:0007669"/>
    <property type="project" value="UniProtKB-UniRule"/>
</dbReference>
<dbReference type="PANTHER" id="PTHR11476:SF7">
    <property type="entry name" value="HISTIDINE--TRNA LIGASE"/>
    <property type="match status" value="1"/>
</dbReference>
<keyword evidence="16" id="KW-1185">Reference proteome</keyword>
<evidence type="ECO:0000256" key="3">
    <source>
        <dbReference type="ARBA" id="ARBA00012815"/>
    </source>
</evidence>
<name>A0A9W6P3K4_9ACTN</name>
<dbReference type="Pfam" id="PF03129">
    <property type="entry name" value="HGTP_anticodon"/>
    <property type="match status" value="1"/>
</dbReference>
<organism evidence="15 16">
    <name type="scientific">Nocardiopsis ansamitocini</name>
    <dbReference type="NCBI Taxonomy" id="1670832"/>
    <lineage>
        <taxon>Bacteria</taxon>
        <taxon>Bacillati</taxon>
        <taxon>Actinomycetota</taxon>
        <taxon>Actinomycetes</taxon>
        <taxon>Streptosporangiales</taxon>
        <taxon>Nocardiopsidaceae</taxon>
        <taxon>Nocardiopsis</taxon>
    </lineage>
</organism>
<evidence type="ECO:0000256" key="11">
    <source>
        <dbReference type="NCBIfam" id="TIGR00442"/>
    </source>
</evidence>
<dbReference type="AlphaFoldDB" id="A0A9W6P3K4"/>
<comment type="caution">
    <text evidence="15">The sequence shown here is derived from an EMBL/GenBank/DDBJ whole genome shotgun (WGS) entry which is preliminary data.</text>
</comment>
<dbReference type="PANTHER" id="PTHR11476">
    <property type="entry name" value="HISTIDYL-TRNA SYNTHETASE"/>
    <property type="match status" value="1"/>
</dbReference>
<dbReference type="Gene3D" id="3.30.930.10">
    <property type="entry name" value="Bira Bifunctional Protein, Domain 2"/>
    <property type="match status" value="1"/>
</dbReference>
<dbReference type="Gene3D" id="3.40.50.800">
    <property type="entry name" value="Anticodon-binding domain"/>
    <property type="match status" value="1"/>
</dbReference>
<keyword evidence="6" id="KW-0547">Nucleotide-binding</keyword>
<dbReference type="SUPFAM" id="SSF52954">
    <property type="entry name" value="Class II aaRS ABD-related"/>
    <property type="match status" value="1"/>
</dbReference>
<evidence type="ECO:0000256" key="7">
    <source>
        <dbReference type="ARBA" id="ARBA00022840"/>
    </source>
</evidence>
<feature type="binding site" evidence="12">
    <location>
        <begin position="117"/>
        <end position="119"/>
    </location>
    <ligand>
        <name>L-histidine</name>
        <dbReference type="ChEBI" id="CHEBI:57595"/>
    </ligand>
</feature>
<keyword evidence="15" id="KW-0436">Ligase</keyword>
<comment type="subunit">
    <text evidence="2">Homodimer.</text>
</comment>
<dbReference type="PIRSF" id="PIRSF001549">
    <property type="entry name" value="His-tRNA_synth"/>
    <property type="match status" value="1"/>
</dbReference>
<dbReference type="InterPro" id="IPR004154">
    <property type="entry name" value="Anticodon-bd"/>
</dbReference>
<evidence type="ECO:0000256" key="10">
    <source>
        <dbReference type="ARBA" id="ARBA00047639"/>
    </source>
</evidence>
<sequence length="466" mass="51764">MLERARRQGLRLDRTLHFEVLGKEPTQPMSDQRIVRPTPISGFPEWSPQIRSVEQRWLDHIRAGFERYGFSSVETPSVEALDVLMSKGETSQEVYTLNRLQADERDDSDARLGLHFDLTVPFARYVAQHFNDLVFPFKRYQMQRVWRGERPQEGRFREFTQCDIDVINIDRVPMHFDAELPRIVHEVLTGLELPAWTLSINNRKVLQGFYEGLGIGDPLAVIRAVDKLHKIGADGVRAILVDQAGLTPEQAGACLDLALIRGSDASVVAEVAKLGVSSELLSEGLEELGYVLDALSDLPEGSVVADLSIARGLDYYTGTVYEAAFDDDPGYGSICAGGRYENLAGQFIRRSLPGVGISIGLTRIFAKLVAEGRIGEGRFCPTDVLVAVPSDERRGAALTTAALLRGRGFNVEVYHQAAKIGKQVQYASRKGIPFVWFPPFEDGRPHEVKNLGTGEQAEADPTVWTR</sequence>
<keyword evidence="8" id="KW-0648">Protein biosynthesis</keyword>
<dbReference type="InterPro" id="IPR015807">
    <property type="entry name" value="His-tRNA-ligase"/>
</dbReference>
<dbReference type="SUPFAM" id="SSF55681">
    <property type="entry name" value="Class II aaRS and biotin synthetases"/>
    <property type="match status" value="1"/>
</dbReference>
<dbReference type="EC" id="6.1.1.21" evidence="3 11"/>
<comment type="similarity">
    <text evidence="1">Belongs to the class-II aminoacyl-tRNA synthetase family.</text>
</comment>
<keyword evidence="5" id="KW-0963">Cytoplasm</keyword>